<evidence type="ECO:0000313" key="3">
    <source>
        <dbReference type="Proteomes" id="UP000214606"/>
    </source>
</evidence>
<dbReference type="InterPro" id="IPR014001">
    <property type="entry name" value="Helicase_ATP-bd"/>
</dbReference>
<dbReference type="REBASE" id="215027">
    <property type="entry name" value="Apa3564IVP"/>
</dbReference>
<dbReference type="GO" id="GO:0003677">
    <property type="term" value="F:DNA binding"/>
    <property type="evidence" value="ECO:0007669"/>
    <property type="project" value="InterPro"/>
</dbReference>
<protein>
    <submittedName>
        <fullName evidence="2">Type III restriction endonuclease subunit R</fullName>
    </submittedName>
</protein>
<name>A0A223E849_9BACI</name>
<evidence type="ECO:0000313" key="2">
    <source>
        <dbReference type="EMBL" id="ASS91416.1"/>
    </source>
</evidence>
<proteinExistence type="predicted"/>
<sequence>MKLKFISDLDYQRQAIDSVVQIFKGQQMKQSNFTVYYGTQEEAGMIQTALGVGNRLDLTPQEILKNVQEIQMKNGLPRSETLDGMNFTVEMETGTGKTYVYLRTIYELNKHYGFTKFVIVVPSVAIREGVYKSLQITKEHFDELYNRTPLEYFIYDSQKLDKVRNFATATTIQVMIINIDAFRKSFEDPEKEDKANVIHRTNDRLNGYRPIEFIQQTNPIVIIDEPQSVDTTPKSKEAIASLNPLCTLRYSATHVDKYNMVYRLDAVDAYNQKLVKKIEVMSVRSEESFNVPYIKLVEVKEGKAKIELDVETRGKVKRTTKTVKYGDDLYDISGERELYRGYMVEQIDWTEGNESIEVNGHYLRVGDAIGDIDDDTIKRYQIRKTIEEHLDKELRLRPRSIKVLSLFFIDKVANYRDYDKDGNPVKGKYAIMFEEEYKKLIQKPKYRTLFNDIDVDIDIEKIHNGYFAQDKKGKLKDSREGKSTEADTDVYNLIMKDKERLLSLDEPLRFIFSHSALREGWDNPNVFQICTLKDSAGTYVSRRQEIGRGLRLAVNQNGERVQDYNVNTLTVMANESYKEFVATLQKEIEEDTGVKFGKIEKHIFAKLVYVDEKTEEPVQMGYDLSVKLYEELKRNGYIDKHSMVTSQLKEAIENYDLRLRAEFQPWISVIVKEIKRHLQALPIKDATKKKKVKLNMSVFNQEEFRQLWDKIKYKTVYSVDFDSEQLIQTCIESIQTMPRIEKIRILSRKGKVEIDRVTGVQAQTVSESVEDYVSLHHTLPDVITELQNRTNLTRKTIVRILTGCKRLDDFKNNPQKFIEEATKIIQREMKQLLKDGVKYYKIGDDAYYAVELFQNEELLAYLNDNAIPSEKSLFDHIVYDSDVEERFAKRFENDENVKVYVKLPSWFKIDTPIGSYNPDWALVIEKDGEEKLYFVLETKGQEWEGDLRPGESAKIEFARKHFEAIGTDIEFVGPEKDVNRFMLRAISR</sequence>
<dbReference type="InterPro" id="IPR050742">
    <property type="entry name" value="Helicase_Restrict-Modif_Enz"/>
</dbReference>
<dbReference type="Gene3D" id="3.40.50.300">
    <property type="entry name" value="P-loop containing nucleotide triphosphate hydrolases"/>
    <property type="match status" value="1"/>
</dbReference>
<dbReference type="GO" id="GO:0005829">
    <property type="term" value="C:cytosol"/>
    <property type="evidence" value="ECO:0007669"/>
    <property type="project" value="TreeGrafter"/>
</dbReference>
<dbReference type="PROSITE" id="PS51192">
    <property type="entry name" value="HELICASE_ATP_BIND_1"/>
    <property type="match status" value="1"/>
</dbReference>
<dbReference type="InterPro" id="IPR006935">
    <property type="entry name" value="Helicase/UvrB_N"/>
</dbReference>
<feature type="domain" description="Helicase ATP-binding" evidence="1">
    <location>
        <begin position="78"/>
        <end position="272"/>
    </location>
</feature>
<dbReference type="Proteomes" id="UP000214606">
    <property type="component" value="Chromosome"/>
</dbReference>
<dbReference type="AlphaFoldDB" id="A0A223E849"/>
<dbReference type="PANTHER" id="PTHR47396">
    <property type="entry name" value="TYPE I RESTRICTION ENZYME ECOKI R PROTEIN"/>
    <property type="match status" value="1"/>
</dbReference>
<dbReference type="KEGG" id="apak:AP3564_15400"/>
<organism evidence="2 3">
    <name type="scientific">Aeribacillus pallidus</name>
    <dbReference type="NCBI Taxonomy" id="33936"/>
    <lineage>
        <taxon>Bacteria</taxon>
        <taxon>Bacillati</taxon>
        <taxon>Bacillota</taxon>
        <taxon>Bacilli</taxon>
        <taxon>Bacillales</taxon>
        <taxon>Bacillaceae</taxon>
        <taxon>Aeribacillus</taxon>
    </lineage>
</organism>
<dbReference type="PANTHER" id="PTHR47396:SF1">
    <property type="entry name" value="ATP-DEPENDENT HELICASE IRC3-RELATED"/>
    <property type="match status" value="1"/>
</dbReference>
<accession>A0A223E849</accession>
<dbReference type="SUPFAM" id="SSF52540">
    <property type="entry name" value="P-loop containing nucleoside triphosphate hydrolases"/>
    <property type="match status" value="2"/>
</dbReference>
<gene>
    <name evidence="2" type="ORF">AP3564_15400</name>
</gene>
<dbReference type="InterPro" id="IPR045572">
    <property type="entry name" value="RE_endonuc_C"/>
</dbReference>
<keyword evidence="2" id="KW-0255">Endonuclease</keyword>
<dbReference type="Pfam" id="PF19778">
    <property type="entry name" value="RE_endonuc"/>
    <property type="match status" value="1"/>
</dbReference>
<reference evidence="2 3" key="1">
    <citation type="submission" date="2016-10" db="EMBL/GenBank/DDBJ databases">
        <title>The whole genome sequencing and assembly of Aeribacillus pallidus KCTC3564 strain.</title>
        <authorList>
            <person name="Lee Y.-J."/>
            <person name="Park M.-K."/>
            <person name="Yi H."/>
            <person name="Bahn Y.-S."/>
            <person name="Kim J.F."/>
            <person name="Lee D.-W."/>
        </authorList>
    </citation>
    <scope>NUCLEOTIDE SEQUENCE [LARGE SCALE GENOMIC DNA]</scope>
    <source>
        <strain evidence="2 3">KCTC3564</strain>
    </source>
</reference>
<dbReference type="InterPro" id="IPR027417">
    <property type="entry name" value="P-loop_NTPase"/>
</dbReference>
<keyword evidence="2" id="KW-0378">Hydrolase</keyword>
<dbReference type="EMBL" id="CP017703">
    <property type="protein sequence ID" value="ASS91416.1"/>
    <property type="molecule type" value="Genomic_DNA"/>
</dbReference>
<dbReference type="GO" id="GO:0005524">
    <property type="term" value="F:ATP binding"/>
    <property type="evidence" value="ECO:0007669"/>
    <property type="project" value="InterPro"/>
</dbReference>
<dbReference type="GO" id="GO:0015668">
    <property type="term" value="F:type III site-specific deoxyribonuclease activity"/>
    <property type="evidence" value="ECO:0007669"/>
    <property type="project" value="InterPro"/>
</dbReference>
<dbReference type="RefSeq" id="WP_094245952.1">
    <property type="nucleotide sequence ID" value="NZ_CP017703.1"/>
</dbReference>
<dbReference type="Pfam" id="PF04851">
    <property type="entry name" value="ResIII"/>
    <property type="match status" value="1"/>
</dbReference>
<keyword evidence="2" id="KW-0540">Nuclease</keyword>
<evidence type="ECO:0000259" key="1">
    <source>
        <dbReference type="PROSITE" id="PS51192"/>
    </source>
</evidence>